<name>A0A8B7TPD4_CASCN</name>
<comment type="similarity">
    <text evidence="1">Belongs to the universal ribosomal protein uL15 family.</text>
</comment>
<reference evidence="7" key="1">
    <citation type="submission" date="2025-08" db="UniProtKB">
        <authorList>
            <consortium name="RefSeq"/>
        </authorList>
    </citation>
    <scope>IDENTIFICATION</scope>
    <source>
        <tissue evidence="7">Leukocyte</tissue>
    </source>
</reference>
<keyword evidence="4" id="KW-0379">Hydroxylation</keyword>
<protein>
    <recommendedName>
        <fullName evidence="5">Large ribosomal subunit protein uL15</fullName>
    </recommendedName>
    <alternativeName>
        <fullName evidence="6">60S ribosomal protein L27a</fullName>
    </alternativeName>
</protein>
<evidence type="ECO:0000256" key="3">
    <source>
        <dbReference type="ARBA" id="ARBA00023274"/>
    </source>
</evidence>
<evidence type="ECO:0000256" key="1">
    <source>
        <dbReference type="ARBA" id="ARBA00007320"/>
    </source>
</evidence>
<dbReference type="GO" id="GO:0022625">
    <property type="term" value="C:cytosolic large ribosomal subunit"/>
    <property type="evidence" value="ECO:0007669"/>
    <property type="project" value="TreeGrafter"/>
</dbReference>
<dbReference type="RefSeq" id="XP_020008607.1">
    <property type="nucleotide sequence ID" value="XM_020153018.1"/>
</dbReference>
<dbReference type="FunFam" id="3.100.10.10:FF:000024">
    <property type="entry name" value="RPL27A isoform 10"/>
    <property type="match status" value="1"/>
</dbReference>
<keyword evidence="3" id="KW-0687">Ribonucleoprotein</keyword>
<evidence type="ECO:0000256" key="2">
    <source>
        <dbReference type="ARBA" id="ARBA00022980"/>
    </source>
</evidence>
<proteinExistence type="inferred from homology"/>
<dbReference type="PANTHER" id="PTHR11721:SF3">
    <property type="entry name" value="LARGE RIBOSOMAL SUBUNIT PROTEIN UL15"/>
    <property type="match status" value="1"/>
</dbReference>
<keyword evidence="2" id="KW-0689">Ribosomal protein</keyword>
<dbReference type="KEGG" id="ccan:109676729"/>
<accession>A0A8B7TPD4</accession>
<sequence length="147" mass="16697">MNQFCLGSEHAIQTEQDQGESKPQSCLQSMEVPRRQANASGLYHHRINFHKFKKVGMRHYHLKRNQSFCTAIDLVKLRLLVIEQTRGKAAKNMTGANPNIDIVKSVCSKLLGKRKLPEQPVIMKYKVLSRIAEDRTKGFSCTCALVV</sequence>
<organism evidence="7">
    <name type="scientific">Castor canadensis</name>
    <name type="common">American beaver</name>
    <dbReference type="NCBI Taxonomy" id="51338"/>
    <lineage>
        <taxon>Eukaryota</taxon>
        <taxon>Metazoa</taxon>
        <taxon>Chordata</taxon>
        <taxon>Craniata</taxon>
        <taxon>Vertebrata</taxon>
        <taxon>Euteleostomi</taxon>
        <taxon>Mammalia</taxon>
        <taxon>Eutheria</taxon>
        <taxon>Euarchontoglires</taxon>
        <taxon>Glires</taxon>
        <taxon>Rodentia</taxon>
        <taxon>Castorimorpha</taxon>
        <taxon>Castoridae</taxon>
        <taxon>Castor</taxon>
    </lineage>
</organism>
<evidence type="ECO:0000313" key="7">
    <source>
        <dbReference type="RefSeq" id="XP_020008607.1"/>
    </source>
</evidence>
<evidence type="ECO:0000256" key="5">
    <source>
        <dbReference type="ARBA" id="ARBA00035200"/>
    </source>
</evidence>
<gene>
    <name evidence="7" type="primary">LOC109676729</name>
</gene>
<dbReference type="SUPFAM" id="SSF52080">
    <property type="entry name" value="Ribosomal proteins L15p and L18e"/>
    <property type="match status" value="1"/>
</dbReference>
<dbReference type="OrthoDB" id="61900at2759"/>
<dbReference type="AlphaFoldDB" id="A0A8B7TPD4"/>
<dbReference type="PANTHER" id="PTHR11721">
    <property type="entry name" value="60S RIBOSOMAL PROTEIN L27A"/>
    <property type="match status" value="1"/>
</dbReference>
<evidence type="ECO:0000256" key="6">
    <source>
        <dbReference type="ARBA" id="ARBA00035527"/>
    </source>
</evidence>
<evidence type="ECO:0000256" key="4">
    <source>
        <dbReference type="ARBA" id="ARBA00023278"/>
    </source>
</evidence>
<dbReference type="GO" id="GO:0003735">
    <property type="term" value="F:structural constituent of ribosome"/>
    <property type="evidence" value="ECO:0007669"/>
    <property type="project" value="TreeGrafter"/>
</dbReference>
<dbReference type="InterPro" id="IPR036227">
    <property type="entry name" value="Ribosomal_uL15/eL18_sf"/>
</dbReference>
<dbReference type="Gene3D" id="3.100.10.10">
    <property type="match status" value="1"/>
</dbReference>